<evidence type="ECO:0000256" key="1">
    <source>
        <dbReference type="ARBA" id="ARBA00022786"/>
    </source>
</evidence>
<evidence type="ECO:0000259" key="3">
    <source>
        <dbReference type="PROSITE" id="PS50181"/>
    </source>
</evidence>
<evidence type="ECO:0000313" key="5">
    <source>
        <dbReference type="Proteomes" id="UP001583177"/>
    </source>
</evidence>
<proteinExistence type="predicted"/>
<organism evidence="4 5">
    <name type="scientific">Diaporthe australafricana</name>
    <dbReference type="NCBI Taxonomy" id="127596"/>
    <lineage>
        <taxon>Eukaryota</taxon>
        <taxon>Fungi</taxon>
        <taxon>Dikarya</taxon>
        <taxon>Ascomycota</taxon>
        <taxon>Pezizomycotina</taxon>
        <taxon>Sordariomycetes</taxon>
        <taxon>Sordariomycetidae</taxon>
        <taxon>Diaporthales</taxon>
        <taxon>Diaporthaceae</taxon>
        <taxon>Diaporthe</taxon>
    </lineage>
</organism>
<dbReference type="Proteomes" id="UP001583177">
    <property type="component" value="Unassembled WGS sequence"/>
</dbReference>
<feature type="compositionally biased region" description="Low complexity" evidence="2">
    <location>
        <begin position="28"/>
        <end position="40"/>
    </location>
</feature>
<reference evidence="4 5" key="1">
    <citation type="journal article" date="2024" name="IMA Fungus">
        <title>IMA Genome - F19 : A genome assembly and annotation guide to empower mycologists, including annotated draft genome sequences of Ceratocystis pirilliformis, Diaporthe australafricana, Fusarium ophioides, Paecilomyces lecythidis, and Sporothrix stenoceras.</title>
        <authorList>
            <person name="Aylward J."/>
            <person name="Wilson A.M."/>
            <person name="Visagie C.M."/>
            <person name="Spraker J."/>
            <person name="Barnes I."/>
            <person name="Buitendag C."/>
            <person name="Ceriani C."/>
            <person name="Del Mar Angel L."/>
            <person name="du Plessis D."/>
            <person name="Fuchs T."/>
            <person name="Gasser K."/>
            <person name="Kramer D."/>
            <person name="Li W."/>
            <person name="Munsamy K."/>
            <person name="Piso A."/>
            <person name="Price J.L."/>
            <person name="Sonnekus B."/>
            <person name="Thomas C."/>
            <person name="van der Nest A."/>
            <person name="van Dijk A."/>
            <person name="van Heerden A."/>
            <person name="van Vuuren N."/>
            <person name="Yilmaz N."/>
            <person name="Duong T.A."/>
            <person name="van der Merwe N.A."/>
            <person name="Wingfield M.J."/>
            <person name="Wingfield B.D."/>
        </authorList>
    </citation>
    <scope>NUCLEOTIDE SEQUENCE [LARGE SCALE GENOMIC DNA]</scope>
    <source>
        <strain evidence="4 5">CMW 18300</strain>
    </source>
</reference>
<dbReference type="SUPFAM" id="SSF81383">
    <property type="entry name" value="F-box domain"/>
    <property type="match status" value="1"/>
</dbReference>
<dbReference type="Pfam" id="PF19270">
    <property type="entry name" value="FBO_C"/>
    <property type="match status" value="1"/>
</dbReference>
<dbReference type="PANTHER" id="PTHR12874">
    <property type="entry name" value="F-BOX ONLY PROTEIN 48-RELATED"/>
    <property type="match status" value="1"/>
</dbReference>
<dbReference type="Gene3D" id="1.20.1280.50">
    <property type="match status" value="1"/>
</dbReference>
<protein>
    <recommendedName>
        <fullName evidence="3">F-box domain-containing protein</fullName>
    </recommendedName>
</protein>
<dbReference type="InterPro" id="IPR045464">
    <property type="entry name" value="Hrt3/FBXO9_C"/>
</dbReference>
<dbReference type="PANTHER" id="PTHR12874:SF9">
    <property type="entry name" value="F-BOX ONLY PROTEIN 48"/>
    <property type="match status" value="1"/>
</dbReference>
<feature type="domain" description="F-box" evidence="3">
    <location>
        <begin position="214"/>
        <end position="264"/>
    </location>
</feature>
<name>A0ABR3WLH5_9PEZI</name>
<evidence type="ECO:0000313" key="4">
    <source>
        <dbReference type="EMBL" id="KAL1864353.1"/>
    </source>
</evidence>
<accession>A0ABR3WLH5</accession>
<feature type="compositionally biased region" description="Basic and acidic residues" evidence="2">
    <location>
        <begin position="11"/>
        <end position="23"/>
    </location>
</feature>
<keyword evidence="5" id="KW-1185">Reference proteome</keyword>
<dbReference type="Pfam" id="PF12937">
    <property type="entry name" value="F-box-like"/>
    <property type="match status" value="1"/>
</dbReference>
<dbReference type="EMBL" id="JAWRVE010000069">
    <property type="protein sequence ID" value="KAL1864353.1"/>
    <property type="molecule type" value="Genomic_DNA"/>
</dbReference>
<dbReference type="PROSITE" id="PS50181">
    <property type="entry name" value="FBOX"/>
    <property type="match status" value="1"/>
</dbReference>
<evidence type="ECO:0000256" key="2">
    <source>
        <dbReference type="SAM" id="MobiDB-lite"/>
    </source>
</evidence>
<dbReference type="InterPro" id="IPR036047">
    <property type="entry name" value="F-box-like_dom_sf"/>
</dbReference>
<comment type="caution">
    <text evidence="4">The sequence shown here is derived from an EMBL/GenBank/DDBJ whole genome shotgun (WGS) entry which is preliminary data.</text>
</comment>
<sequence length="517" mass="58169">MDSQEANPELESFREKWRAEVRARNTASSGSQQQISSSTSHANGSQSTAPVPPRSAHLSAGQAKVLATDDDYVQARVFDDAEPQPAARQAEREVTDPVTALEHYEHAAAREAEGSLGDSLRLYRKAFRMDHKVEQKYKNKHHAAAWAKPAQTIKQDAAPTARDTAQPLVDTKPSKEVKLSTENRSLTAEELVASFAGLSIEPAQPYIKGMPQPLCPIAELPEEILVHILQDVALTDVGDFVRLSRVCKRFAWLVGTEDSIWRQVCLDPKFGFTGMHYDFQTNVNWRALAEEHTLLDDPVEVARRRKEEAHATTVALLNITYHTWHRMFRRRPRTKFNGCYISTINYIRAGQQTNSLAWNSPVHIVTYYRYLRLFRDGTAITLCTVEEPSNVVHHMTKEALALHKGGAMAHLPSSAMQHALRARWRLSSAADLTDEDKDLSLADSEGNVSIESDGGGNYLYRMELSLRTAGKSASNNKLAWRGFYSYNKSADVWDEFTLKDIKPFFFSRVKSYGFSEL</sequence>
<feature type="region of interest" description="Disordered" evidence="2">
    <location>
        <begin position="144"/>
        <end position="181"/>
    </location>
</feature>
<feature type="compositionally biased region" description="Basic and acidic residues" evidence="2">
    <location>
        <begin position="172"/>
        <end position="181"/>
    </location>
</feature>
<gene>
    <name evidence="4" type="ORF">Daus18300_007777</name>
</gene>
<feature type="region of interest" description="Disordered" evidence="2">
    <location>
        <begin position="1"/>
        <end position="64"/>
    </location>
</feature>
<keyword evidence="1" id="KW-0833">Ubl conjugation pathway</keyword>
<dbReference type="InterPro" id="IPR001810">
    <property type="entry name" value="F-box_dom"/>
</dbReference>